<dbReference type="PATRIC" id="fig|322095.3.peg.677"/>
<feature type="signal peptide" evidence="1">
    <location>
        <begin position="1"/>
        <end position="21"/>
    </location>
</feature>
<proteinExistence type="predicted"/>
<dbReference type="EMBL" id="LSDK01000050">
    <property type="protein sequence ID" value="KXB77028.1"/>
    <property type="molecule type" value="Genomic_DNA"/>
</dbReference>
<keyword evidence="3" id="KW-1185">Reference proteome</keyword>
<dbReference type="Proteomes" id="UP000070224">
    <property type="component" value="Unassembled WGS sequence"/>
</dbReference>
<evidence type="ECO:0000313" key="2">
    <source>
        <dbReference type="EMBL" id="KXB77028.1"/>
    </source>
</evidence>
<dbReference type="RefSeq" id="WP_060935126.1">
    <property type="nucleotide sequence ID" value="NZ_KQ960432.1"/>
</dbReference>
<feature type="chain" id="PRO_5007462511" evidence="1">
    <location>
        <begin position="22"/>
        <end position="179"/>
    </location>
</feature>
<name>A0A134BAP3_9PORP</name>
<evidence type="ECO:0000313" key="3">
    <source>
        <dbReference type="Proteomes" id="UP000070224"/>
    </source>
</evidence>
<keyword evidence="1" id="KW-0732">Signal</keyword>
<protein>
    <submittedName>
        <fullName evidence="2">Uncharacterized protein</fullName>
    </submittedName>
</protein>
<comment type="caution">
    <text evidence="2">The sequence shown here is derived from an EMBL/GenBank/DDBJ whole genome shotgun (WGS) entry which is preliminary data.</text>
</comment>
<dbReference type="AlphaFoldDB" id="A0A134BAP3"/>
<sequence length="179" mass="20266">MRYIYSIIGAIILLISGTQSAFAQKETTITRTILGCTLGVSTVDSVTAMLQKMDADFEAVESTPPRENILFVRRGLTFANTQPTFFFEFFDKKLAMVRVIFYNRDESDRINKNLVAKYKNWIDFSIIGEEGGGTDDSRTMLAHTYATIEDNDKIVKYSLLTYADKALEEKRIKAESADL</sequence>
<accession>A0A134BAP3</accession>
<evidence type="ECO:0000256" key="1">
    <source>
        <dbReference type="SAM" id="SignalP"/>
    </source>
</evidence>
<reference evidence="3" key="1">
    <citation type="submission" date="2016-01" db="EMBL/GenBank/DDBJ databases">
        <authorList>
            <person name="Mitreva M."/>
            <person name="Pepin K.H."/>
            <person name="Mihindukulasuriya K.A."/>
            <person name="Fulton R."/>
            <person name="Fronick C."/>
            <person name="O'Laughlin M."/>
            <person name="Miner T."/>
            <person name="Herter B."/>
            <person name="Rosa B.A."/>
            <person name="Cordes M."/>
            <person name="Tomlinson C."/>
            <person name="Wollam A."/>
            <person name="Palsikar V.B."/>
            <person name="Mardis E.R."/>
            <person name="Wilson R.K."/>
        </authorList>
    </citation>
    <scope>NUCLEOTIDE SEQUENCE [LARGE SCALE GENOMIC DNA]</scope>
    <source>
        <strain evidence="3">KA00683</strain>
    </source>
</reference>
<gene>
    <name evidence="2" type="ORF">HMPREF3185_00684</name>
</gene>
<organism evidence="2 3">
    <name type="scientific">Porphyromonas somerae</name>
    <dbReference type="NCBI Taxonomy" id="322095"/>
    <lineage>
        <taxon>Bacteria</taxon>
        <taxon>Pseudomonadati</taxon>
        <taxon>Bacteroidota</taxon>
        <taxon>Bacteroidia</taxon>
        <taxon>Bacteroidales</taxon>
        <taxon>Porphyromonadaceae</taxon>
        <taxon>Porphyromonas</taxon>
    </lineage>
</organism>